<dbReference type="EMBL" id="UPXX01000032">
    <property type="protein sequence ID" value="VBB47480.1"/>
    <property type="molecule type" value="Genomic_DNA"/>
</dbReference>
<reference evidence="3" key="1">
    <citation type="submission" date="2018-07" db="EMBL/GenBank/DDBJ databases">
        <authorList>
            <consortium name="Genoscope - CEA"/>
            <person name="William W."/>
        </authorList>
    </citation>
    <scope>NUCLEOTIDE SEQUENCE</scope>
    <source>
        <strain evidence="3">IK1</strain>
    </source>
</reference>
<dbReference type="PANTHER" id="PTHR31793:SF37">
    <property type="entry name" value="ACYL-COA THIOESTER HYDROLASE YBGC"/>
    <property type="match status" value="1"/>
</dbReference>
<evidence type="ECO:0000256" key="1">
    <source>
        <dbReference type="ARBA" id="ARBA00005953"/>
    </source>
</evidence>
<gene>
    <name evidence="3" type="ORF">TRIP_B50327</name>
</gene>
<dbReference type="InterPro" id="IPR050563">
    <property type="entry name" value="4-hydroxybenzoyl-CoA_TE"/>
</dbReference>
<protein>
    <submittedName>
        <fullName evidence="3">Thioesterase superfamily protein</fullName>
    </submittedName>
</protein>
<dbReference type="PANTHER" id="PTHR31793">
    <property type="entry name" value="4-HYDROXYBENZOYL-COA THIOESTERASE FAMILY MEMBER"/>
    <property type="match status" value="1"/>
</dbReference>
<sequence>MEPRTDRSDAPSNGWHECRIRVRYKDTDRMGVVYYGNYLTFFEIARAEFMRDLGFSYARLEADGYSLVVIEAAAKYHGNVGYDAVVRAQSNVVDLSRVRMRFEYRILDEEGRLLVSGHTTHACLDEKQKPVRIPAAIDQAIRERCSIP</sequence>
<evidence type="ECO:0000256" key="2">
    <source>
        <dbReference type="ARBA" id="ARBA00022801"/>
    </source>
</evidence>
<dbReference type="InterPro" id="IPR006684">
    <property type="entry name" value="YbgC/YbaW"/>
</dbReference>
<dbReference type="GO" id="GO:0047617">
    <property type="term" value="F:fatty acyl-CoA hydrolase activity"/>
    <property type="evidence" value="ECO:0007669"/>
    <property type="project" value="TreeGrafter"/>
</dbReference>
<name>A0A653AHE5_UNCDX</name>
<accession>A0A653AHE5</accession>
<dbReference type="Gene3D" id="3.10.129.10">
    <property type="entry name" value="Hotdog Thioesterase"/>
    <property type="match status" value="1"/>
</dbReference>
<dbReference type="CDD" id="cd00586">
    <property type="entry name" value="4HBT"/>
    <property type="match status" value="1"/>
</dbReference>
<comment type="similarity">
    <text evidence="1">Belongs to the 4-hydroxybenzoyl-CoA thioesterase family.</text>
</comment>
<dbReference type="AlphaFoldDB" id="A0A653AHE5"/>
<proteinExistence type="inferred from homology"/>
<dbReference type="NCBIfam" id="TIGR00051">
    <property type="entry name" value="YbgC/FadM family acyl-CoA thioesterase"/>
    <property type="match status" value="1"/>
</dbReference>
<keyword evidence="2" id="KW-0378">Hydrolase</keyword>
<organism evidence="3">
    <name type="scientific">Uncultured Desulfatiglans sp</name>
    <dbReference type="NCBI Taxonomy" id="1748965"/>
    <lineage>
        <taxon>Bacteria</taxon>
        <taxon>Pseudomonadati</taxon>
        <taxon>Thermodesulfobacteriota</taxon>
        <taxon>Desulfobacteria</taxon>
        <taxon>Desulfatiglandales</taxon>
        <taxon>Desulfatiglandaceae</taxon>
        <taxon>Desulfatiglans</taxon>
        <taxon>environmental samples</taxon>
    </lineage>
</organism>
<dbReference type="Pfam" id="PF13279">
    <property type="entry name" value="4HBT_2"/>
    <property type="match status" value="1"/>
</dbReference>
<dbReference type="InterPro" id="IPR029069">
    <property type="entry name" value="HotDog_dom_sf"/>
</dbReference>
<dbReference type="PIRSF" id="PIRSF003230">
    <property type="entry name" value="YbgC"/>
    <property type="match status" value="1"/>
</dbReference>
<dbReference type="SUPFAM" id="SSF54637">
    <property type="entry name" value="Thioesterase/thiol ester dehydrase-isomerase"/>
    <property type="match status" value="1"/>
</dbReference>
<evidence type="ECO:0000313" key="3">
    <source>
        <dbReference type="EMBL" id="VBB47480.1"/>
    </source>
</evidence>